<dbReference type="AlphaFoldDB" id="A0A160IS00"/>
<organism evidence="3 4">
    <name type="scientific">Fictibacillus phosphorivorans</name>
    <dbReference type="NCBI Taxonomy" id="1221500"/>
    <lineage>
        <taxon>Bacteria</taxon>
        <taxon>Bacillati</taxon>
        <taxon>Bacillota</taxon>
        <taxon>Bacilli</taxon>
        <taxon>Bacillales</taxon>
        <taxon>Fictibacillaceae</taxon>
        <taxon>Fictibacillus</taxon>
    </lineage>
</organism>
<feature type="transmembrane region" description="Helical" evidence="1">
    <location>
        <begin position="204"/>
        <end position="234"/>
    </location>
</feature>
<dbReference type="KEGG" id="fpn:ABE65_006605"/>
<feature type="transmembrane region" description="Helical" evidence="1">
    <location>
        <begin position="160"/>
        <end position="184"/>
    </location>
</feature>
<gene>
    <name evidence="3" type="ORF">ABE65_006605</name>
</gene>
<keyword evidence="1" id="KW-1133">Transmembrane helix</keyword>
<dbReference type="EMBL" id="CP015378">
    <property type="protein sequence ID" value="ANC79314.1"/>
    <property type="molecule type" value="Genomic_DNA"/>
</dbReference>
<feature type="transmembrane region" description="Helical" evidence="1">
    <location>
        <begin position="254"/>
        <end position="275"/>
    </location>
</feature>
<reference evidence="3 4" key="1">
    <citation type="submission" date="2016-04" db="EMBL/GenBank/DDBJ databases">
        <title>Complete genome sequence of Fictibacillus phosphorivorans G25-29, a strain toxic to nematodes.</title>
        <authorList>
            <person name="Zheng Z."/>
        </authorList>
    </citation>
    <scope>NUCLEOTIDE SEQUENCE [LARGE SCALE GENOMIC DNA]</scope>
    <source>
        <strain evidence="3 4">G25-29</strain>
    </source>
</reference>
<evidence type="ECO:0000313" key="4">
    <source>
        <dbReference type="Proteomes" id="UP000076623"/>
    </source>
</evidence>
<dbReference type="InterPro" id="IPR009597">
    <property type="entry name" value="DUF1206"/>
</dbReference>
<accession>A0A160IS00</accession>
<feature type="domain" description="DUF1206" evidence="2">
    <location>
        <begin position="118"/>
        <end position="185"/>
    </location>
</feature>
<proteinExistence type="predicted"/>
<dbReference type="Proteomes" id="UP000076623">
    <property type="component" value="Chromosome"/>
</dbReference>
<dbReference type="Pfam" id="PF06724">
    <property type="entry name" value="DUF1206"/>
    <property type="match status" value="3"/>
</dbReference>
<evidence type="ECO:0000256" key="1">
    <source>
        <dbReference type="SAM" id="Phobius"/>
    </source>
</evidence>
<feature type="domain" description="DUF1206" evidence="2">
    <location>
        <begin position="33"/>
        <end position="100"/>
    </location>
</feature>
<keyword evidence="1" id="KW-0472">Membrane</keyword>
<sequence length="284" mass="32238">MVKQPFVKEPTFKDKMKNHFESYRPWVHRSARIGYLSKGIVYIIIGILALIMSIGKHPNEASSNGALYTIAQQPFGPVLLIVLSVGLSAFAFWQIVKAFFDPECVNHDWKRWFNRLNYLIIAGIYIAMCISSLRILFRARAESSDEKYQTLSAQMLSQPFGQLLVAIGGIIFAIIGVVFMYRAFTHRFKRDLKKNEMNKKEWRWSGYIGTFGMAARGIVFLIIAFFLVRTAILADPKETRGLDGALLELASQPFGPILLAIVSLGFIAYGIFMFASARYRRLNS</sequence>
<feature type="domain" description="DUF1206" evidence="2">
    <location>
        <begin position="211"/>
        <end position="280"/>
    </location>
</feature>
<feature type="transmembrane region" description="Helical" evidence="1">
    <location>
        <begin position="33"/>
        <end position="55"/>
    </location>
</feature>
<dbReference type="STRING" id="1221500.ABE65_006605"/>
<keyword evidence="4" id="KW-1185">Reference proteome</keyword>
<keyword evidence="1" id="KW-0812">Transmembrane</keyword>
<evidence type="ECO:0000259" key="2">
    <source>
        <dbReference type="Pfam" id="PF06724"/>
    </source>
</evidence>
<feature type="transmembrane region" description="Helical" evidence="1">
    <location>
        <begin position="75"/>
        <end position="96"/>
    </location>
</feature>
<protein>
    <recommendedName>
        <fullName evidence="2">DUF1206 domain-containing protein</fullName>
    </recommendedName>
</protein>
<evidence type="ECO:0000313" key="3">
    <source>
        <dbReference type="EMBL" id="ANC79314.1"/>
    </source>
</evidence>
<feature type="transmembrane region" description="Helical" evidence="1">
    <location>
        <begin position="116"/>
        <end position="137"/>
    </location>
</feature>
<name>A0A160IS00_9BACL</name>